<dbReference type="InterPro" id="IPR044516">
    <property type="entry name" value="UXS-like"/>
</dbReference>
<dbReference type="Pfam" id="PF16363">
    <property type="entry name" value="GDP_Man_Dehyd"/>
    <property type="match status" value="1"/>
</dbReference>
<dbReference type="GO" id="GO:0070403">
    <property type="term" value="F:NAD+ binding"/>
    <property type="evidence" value="ECO:0007669"/>
    <property type="project" value="InterPro"/>
</dbReference>
<dbReference type="PANTHER" id="PTHR43078:SF6">
    <property type="entry name" value="UDP-GLUCURONIC ACID DECARBOXYLASE 1"/>
    <property type="match status" value="1"/>
</dbReference>
<evidence type="ECO:0000313" key="16">
    <source>
        <dbReference type="Proteomes" id="UP000809273"/>
    </source>
</evidence>
<dbReference type="Proteomes" id="UP000809273">
    <property type="component" value="Unassembled WGS sequence"/>
</dbReference>
<dbReference type="InterPro" id="IPR036291">
    <property type="entry name" value="NAD(P)-bd_dom_sf"/>
</dbReference>
<evidence type="ECO:0000256" key="11">
    <source>
        <dbReference type="ARBA" id="ARBA00023034"/>
    </source>
</evidence>
<name>A0A9D8PKS1_9DELT</name>
<evidence type="ECO:0000313" key="15">
    <source>
        <dbReference type="EMBL" id="MBN1571744.1"/>
    </source>
</evidence>
<evidence type="ECO:0000256" key="9">
    <source>
        <dbReference type="ARBA" id="ARBA00022989"/>
    </source>
</evidence>
<evidence type="ECO:0000256" key="4">
    <source>
        <dbReference type="ARBA" id="ARBA00007505"/>
    </source>
</evidence>
<keyword evidence="9" id="KW-1133">Transmembrane helix</keyword>
<evidence type="ECO:0000256" key="5">
    <source>
        <dbReference type="ARBA" id="ARBA00012290"/>
    </source>
</evidence>
<dbReference type="GO" id="GO:0048040">
    <property type="term" value="F:UDP-glucuronate decarboxylase activity"/>
    <property type="evidence" value="ECO:0007669"/>
    <property type="project" value="UniProtKB-EC"/>
</dbReference>
<evidence type="ECO:0000256" key="2">
    <source>
        <dbReference type="ARBA" id="ARBA00004447"/>
    </source>
</evidence>
<proteinExistence type="inferred from homology"/>
<comment type="pathway">
    <text evidence="3">Nucleotide-sugar biosynthesis; UDP-alpha-D-xylose biosynthesis; UDP-alpha-D-xylose from UDP-alpha-D-glucuronate: step 1/1.</text>
</comment>
<dbReference type="SUPFAM" id="SSF51735">
    <property type="entry name" value="NAD(P)-binding Rossmann-fold domains"/>
    <property type="match status" value="1"/>
</dbReference>
<evidence type="ECO:0000256" key="10">
    <source>
        <dbReference type="ARBA" id="ARBA00023027"/>
    </source>
</evidence>
<reference evidence="15" key="2">
    <citation type="submission" date="2021-01" db="EMBL/GenBank/DDBJ databases">
        <authorList>
            <person name="Hahn C.R."/>
            <person name="Youssef N.H."/>
            <person name="Elshahed M."/>
        </authorList>
    </citation>
    <scope>NUCLEOTIDE SEQUENCE</scope>
    <source>
        <strain evidence="15">Zod_Metabat.24</strain>
    </source>
</reference>
<evidence type="ECO:0000256" key="13">
    <source>
        <dbReference type="ARBA" id="ARBA00023239"/>
    </source>
</evidence>
<evidence type="ECO:0000259" key="14">
    <source>
        <dbReference type="Pfam" id="PF16363"/>
    </source>
</evidence>
<keyword evidence="7" id="KW-0210">Decarboxylase</keyword>
<dbReference type="PANTHER" id="PTHR43078">
    <property type="entry name" value="UDP-GLUCURONIC ACID DECARBOXYLASE-RELATED"/>
    <property type="match status" value="1"/>
</dbReference>
<dbReference type="InterPro" id="IPR016040">
    <property type="entry name" value="NAD(P)-bd_dom"/>
</dbReference>
<accession>A0A9D8PKS1</accession>
<dbReference type="GO" id="GO:0005737">
    <property type="term" value="C:cytoplasm"/>
    <property type="evidence" value="ECO:0007669"/>
    <property type="project" value="TreeGrafter"/>
</dbReference>
<comment type="similarity">
    <text evidence="4">Belongs to the NAD(P)-dependent epimerase/dehydratase family. UDP-glucuronic acid decarboxylase subfamily.</text>
</comment>
<evidence type="ECO:0000256" key="3">
    <source>
        <dbReference type="ARBA" id="ARBA00005100"/>
    </source>
</evidence>
<keyword evidence="13" id="KW-0456">Lyase</keyword>
<keyword evidence="11" id="KW-0333">Golgi apparatus</keyword>
<comment type="subcellular location">
    <subcellularLocation>
        <location evidence="2">Golgi apparatus</location>
        <location evidence="2">Golgi stack membrane</location>
        <topology evidence="2">Single-pass type II membrane protein</topology>
    </subcellularLocation>
</comment>
<evidence type="ECO:0000256" key="6">
    <source>
        <dbReference type="ARBA" id="ARBA00022692"/>
    </source>
</evidence>
<sequence length="324" mass="35749">MKVLITGGAGFIGSYLAEGHLGKNDEVYIIDNLSTGSLKNIEHIRFDERLHLVTDSVLNEGVMNELVGKCDVIYHMAAAVGVKLIMENPVETIETNVRGTEVTLKMANLFKKRIIIASTSEVYGKAMDIKKGGVDLSETDDLLLGPTSKRRWAYACSKAVDEFLALAYYDEKGLPVTIVRLFNTVGPRQTGRYGMVIPTFVQSALLGKALPVFGDGTQSRCFTHVRDVARALMALMDCDKAVGQIVNIGSSDEITINDLAEKIIAYTNSKSKIEHIPYEKVYGSGFEDMERRKPDLAKANELVGYIPEKNIDDIIRDVVEYCGK</sequence>
<keyword evidence="12" id="KW-0472">Membrane</keyword>
<evidence type="ECO:0000256" key="1">
    <source>
        <dbReference type="ARBA" id="ARBA00001911"/>
    </source>
</evidence>
<keyword evidence="8" id="KW-0735">Signal-anchor</keyword>
<dbReference type="Gene3D" id="3.40.50.720">
    <property type="entry name" value="NAD(P)-binding Rossmann-like Domain"/>
    <property type="match status" value="1"/>
</dbReference>
<evidence type="ECO:0000256" key="8">
    <source>
        <dbReference type="ARBA" id="ARBA00022968"/>
    </source>
</evidence>
<dbReference type="AlphaFoldDB" id="A0A9D8PKS1"/>
<keyword evidence="10" id="KW-0520">NAD</keyword>
<feature type="domain" description="NAD(P)-binding" evidence="14">
    <location>
        <begin position="4"/>
        <end position="317"/>
    </location>
</feature>
<evidence type="ECO:0000256" key="12">
    <source>
        <dbReference type="ARBA" id="ARBA00023136"/>
    </source>
</evidence>
<dbReference type="EMBL" id="JAFGIX010000003">
    <property type="protein sequence ID" value="MBN1571744.1"/>
    <property type="molecule type" value="Genomic_DNA"/>
</dbReference>
<gene>
    <name evidence="15" type="ORF">JW984_00935</name>
</gene>
<comment type="caution">
    <text evidence="15">The sequence shown here is derived from an EMBL/GenBank/DDBJ whole genome shotgun (WGS) entry which is preliminary data.</text>
</comment>
<keyword evidence="6" id="KW-0812">Transmembrane</keyword>
<evidence type="ECO:0000256" key="7">
    <source>
        <dbReference type="ARBA" id="ARBA00022793"/>
    </source>
</evidence>
<dbReference type="EC" id="4.1.1.35" evidence="5"/>
<reference evidence="15" key="1">
    <citation type="journal article" date="2021" name="Environ. Microbiol.">
        <title>Genomic characterization of three novel Desulfobacterota classes expand the metabolic and phylogenetic diversity of the phylum.</title>
        <authorList>
            <person name="Murphy C.L."/>
            <person name="Biggerstaff J."/>
            <person name="Eichhorn A."/>
            <person name="Ewing E."/>
            <person name="Shahan R."/>
            <person name="Soriano D."/>
            <person name="Stewart S."/>
            <person name="VanMol K."/>
            <person name="Walker R."/>
            <person name="Walters P."/>
            <person name="Elshahed M.S."/>
            <person name="Youssef N.H."/>
        </authorList>
    </citation>
    <scope>NUCLEOTIDE SEQUENCE</scope>
    <source>
        <strain evidence="15">Zod_Metabat.24</strain>
    </source>
</reference>
<comment type="cofactor">
    <cofactor evidence="1">
        <name>NAD(+)</name>
        <dbReference type="ChEBI" id="CHEBI:57540"/>
    </cofactor>
</comment>
<protein>
    <recommendedName>
        <fullName evidence="5">UDP-glucuronate decarboxylase</fullName>
        <ecNumber evidence="5">4.1.1.35</ecNumber>
    </recommendedName>
</protein>
<organism evidence="15 16">
    <name type="scientific">Candidatus Zymogenus saltonus</name>
    <dbReference type="NCBI Taxonomy" id="2844893"/>
    <lineage>
        <taxon>Bacteria</taxon>
        <taxon>Deltaproteobacteria</taxon>
        <taxon>Candidatus Zymogenia</taxon>
        <taxon>Candidatus Zymogeniales</taxon>
        <taxon>Candidatus Zymogenaceae</taxon>
        <taxon>Candidatus Zymogenus</taxon>
    </lineage>
</organism>
<dbReference type="GO" id="GO:0042732">
    <property type="term" value="P:D-xylose metabolic process"/>
    <property type="evidence" value="ECO:0007669"/>
    <property type="project" value="InterPro"/>
</dbReference>